<dbReference type="InterPro" id="IPR032675">
    <property type="entry name" value="LRR_dom_sf"/>
</dbReference>
<dbReference type="PANTHER" id="PTHR16134">
    <property type="entry name" value="F-BOX/TPR REPEAT PROTEIN POF3"/>
    <property type="match status" value="1"/>
</dbReference>
<accession>A0A1B6GBK3</accession>
<sequence>MTLPENEECQSESPPAKKLKREESPQPSTSTWFVDYSLLDFCDDLLLEIFSHLKPIDLITLGQCCKRLQRIVRDRVLWKNVDFRQLCISDKDLTKYCEFLLPTTRKLAVKGLWVPPHPRERGGELRAIIDQSYLESRLAIGMSANFFNSLTKAAPNLHTLIIENSVLDTKNLTWDKVPSNLEYLSLQHCHLFELDASKSFFYGIDKSLRNLKTLNLRECYWFESHSLLTLSKCEKLEELRLADCLLSDFVPYVSLGTRFGFKTLTIIDFSRTYVTDREISCLNKTPNLRELYLESPGGVRGSTLISDMAVTAFGATLEVWNQLGYFVLLMPEMEEEEGSFLPSPLRVIQLLNYRTVTDTSLRHCASCLKGLQRIDVRGTSCSQAGVIKFKSERPDVTIMSDFNLEVEAEADAGSSVDNT</sequence>
<dbReference type="PANTHER" id="PTHR16134:SF119">
    <property type="entry name" value="AT02038P-RELATED"/>
    <property type="match status" value="1"/>
</dbReference>
<dbReference type="SUPFAM" id="SSF81383">
    <property type="entry name" value="F-box domain"/>
    <property type="match status" value="1"/>
</dbReference>
<proteinExistence type="predicted"/>
<feature type="domain" description="F-box" evidence="2">
    <location>
        <begin position="35"/>
        <end position="81"/>
    </location>
</feature>
<evidence type="ECO:0000259" key="2">
    <source>
        <dbReference type="PROSITE" id="PS50181"/>
    </source>
</evidence>
<organism evidence="3">
    <name type="scientific">Cuerna arida</name>
    <dbReference type="NCBI Taxonomy" id="1464854"/>
    <lineage>
        <taxon>Eukaryota</taxon>
        <taxon>Metazoa</taxon>
        <taxon>Ecdysozoa</taxon>
        <taxon>Arthropoda</taxon>
        <taxon>Hexapoda</taxon>
        <taxon>Insecta</taxon>
        <taxon>Pterygota</taxon>
        <taxon>Neoptera</taxon>
        <taxon>Paraneoptera</taxon>
        <taxon>Hemiptera</taxon>
        <taxon>Auchenorrhyncha</taxon>
        <taxon>Membracoidea</taxon>
        <taxon>Cicadellidae</taxon>
        <taxon>Cicadellinae</taxon>
        <taxon>Proconiini</taxon>
        <taxon>Cuerna</taxon>
    </lineage>
</organism>
<dbReference type="Gene3D" id="1.20.1280.50">
    <property type="match status" value="1"/>
</dbReference>
<evidence type="ECO:0000256" key="1">
    <source>
        <dbReference type="SAM" id="MobiDB-lite"/>
    </source>
</evidence>
<dbReference type="InterPro" id="IPR001810">
    <property type="entry name" value="F-box_dom"/>
</dbReference>
<reference evidence="3" key="1">
    <citation type="submission" date="2015-11" db="EMBL/GenBank/DDBJ databases">
        <title>De novo transcriptome assembly of four potential Pierce s Disease insect vectors from Arizona vineyards.</title>
        <authorList>
            <person name="Tassone E.E."/>
        </authorList>
    </citation>
    <scope>NUCLEOTIDE SEQUENCE</scope>
</reference>
<dbReference type="PROSITE" id="PS50181">
    <property type="entry name" value="FBOX"/>
    <property type="match status" value="1"/>
</dbReference>
<gene>
    <name evidence="3" type="ORF">g.40387</name>
</gene>
<dbReference type="Pfam" id="PF12937">
    <property type="entry name" value="F-box-like"/>
    <property type="match status" value="1"/>
</dbReference>
<protein>
    <recommendedName>
        <fullName evidence="2">F-box domain-containing protein</fullName>
    </recommendedName>
</protein>
<evidence type="ECO:0000313" key="3">
    <source>
        <dbReference type="EMBL" id="JAS59673.1"/>
    </source>
</evidence>
<feature type="region of interest" description="Disordered" evidence="1">
    <location>
        <begin position="1"/>
        <end position="29"/>
    </location>
</feature>
<feature type="compositionally biased region" description="Acidic residues" evidence="1">
    <location>
        <begin position="1"/>
        <end position="10"/>
    </location>
</feature>
<dbReference type="SMART" id="SM00256">
    <property type="entry name" value="FBOX"/>
    <property type="match status" value="1"/>
</dbReference>
<dbReference type="AlphaFoldDB" id="A0A1B6GBK3"/>
<dbReference type="InterPro" id="IPR036047">
    <property type="entry name" value="F-box-like_dom_sf"/>
</dbReference>
<dbReference type="Gene3D" id="3.80.10.10">
    <property type="entry name" value="Ribonuclease Inhibitor"/>
    <property type="match status" value="1"/>
</dbReference>
<dbReference type="SUPFAM" id="SSF52047">
    <property type="entry name" value="RNI-like"/>
    <property type="match status" value="1"/>
</dbReference>
<dbReference type="EMBL" id="GECZ01010096">
    <property type="protein sequence ID" value="JAS59673.1"/>
    <property type="molecule type" value="Transcribed_RNA"/>
</dbReference>
<name>A0A1B6GBK3_9HEMI</name>